<dbReference type="Proteomes" id="UP000281192">
    <property type="component" value="Chromosome"/>
</dbReference>
<dbReference type="KEGG" id="cfh:C1707_19235"/>
<protein>
    <recommendedName>
        <fullName evidence="1">CHAT domain-containing protein</fullName>
    </recommendedName>
</protein>
<accession>A0A2N5CVY6</accession>
<dbReference type="Pfam" id="PF12770">
    <property type="entry name" value="CHAT"/>
    <property type="match status" value="1"/>
</dbReference>
<dbReference type="Proteomes" id="UP000234483">
    <property type="component" value="Unassembled WGS sequence"/>
</dbReference>
<dbReference type="InterPro" id="IPR024983">
    <property type="entry name" value="CHAT_dom"/>
</dbReference>
<evidence type="ECO:0000313" key="3">
    <source>
        <dbReference type="EMBL" id="PLR17974.1"/>
    </source>
</evidence>
<dbReference type="OrthoDB" id="7784388at2"/>
<feature type="domain" description="CHAT" evidence="1">
    <location>
        <begin position="459"/>
        <end position="605"/>
    </location>
</feature>
<evidence type="ECO:0000313" key="5">
    <source>
        <dbReference type="Proteomes" id="UP000281192"/>
    </source>
</evidence>
<gene>
    <name evidence="2" type="ORF">C1707_19235</name>
    <name evidence="3" type="ORF">CFHF_07705</name>
</gene>
<proteinExistence type="predicted"/>
<reference evidence="3 4" key="1">
    <citation type="submission" date="2017-12" db="EMBL/GenBank/DDBJ databases">
        <title>The genome sequence of Caulobacter flavus CGMCC1 15093.</title>
        <authorList>
            <person name="Gao J."/>
            <person name="Mao X."/>
            <person name="Sun J."/>
        </authorList>
    </citation>
    <scope>NUCLEOTIDE SEQUENCE [LARGE SCALE GENOMIC DNA]</scope>
    <source>
        <strain evidence="3 4">CGMCC1 15093</strain>
    </source>
</reference>
<reference evidence="2 5" key="2">
    <citation type="submission" date="2018-01" db="EMBL/GenBank/DDBJ databases">
        <title>Complete genome sequence of Caulobacter flavus RHGG3.</title>
        <authorList>
            <person name="Yang E."/>
        </authorList>
    </citation>
    <scope>NUCLEOTIDE SEQUENCE [LARGE SCALE GENOMIC DNA]</scope>
    <source>
        <strain evidence="2 5">RHGG3</strain>
    </source>
</reference>
<evidence type="ECO:0000313" key="2">
    <source>
        <dbReference type="EMBL" id="AYV48222.1"/>
    </source>
</evidence>
<dbReference type="EMBL" id="PJRQ01000014">
    <property type="protein sequence ID" value="PLR17974.1"/>
    <property type="molecule type" value="Genomic_DNA"/>
</dbReference>
<organism evidence="3 4">
    <name type="scientific">Caulobacter flavus</name>
    <dbReference type="NCBI Taxonomy" id="1679497"/>
    <lineage>
        <taxon>Bacteria</taxon>
        <taxon>Pseudomonadati</taxon>
        <taxon>Pseudomonadota</taxon>
        <taxon>Alphaproteobacteria</taxon>
        <taxon>Caulobacterales</taxon>
        <taxon>Caulobacteraceae</taxon>
        <taxon>Caulobacter</taxon>
    </lineage>
</organism>
<evidence type="ECO:0000259" key="1">
    <source>
        <dbReference type="Pfam" id="PF12770"/>
    </source>
</evidence>
<evidence type="ECO:0000313" key="4">
    <source>
        <dbReference type="Proteomes" id="UP000234483"/>
    </source>
</evidence>
<dbReference type="EMBL" id="CP026100">
    <property type="protein sequence ID" value="AYV48222.1"/>
    <property type="molecule type" value="Genomic_DNA"/>
</dbReference>
<dbReference type="AlphaFoldDB" id="A0A2N5CVY6"/>
<keyword evidence="5" id="KW-1185">Reference proteome</keyword>
<sequence length="748" mass="81964">MPPRDPLKISYVLVLPETDGDDTSPFQGFSAGWTGLIGFVEQLATLPADIAENKAPIDGLISQRMGGARMLSWTPVNIDALEQIPARLLGYFVVAFTADPATAARVEAWRAHQTIKPLHVSSTKVEGAVAADEFDEERLVAHLRQVLQTHGDQLDERRRIFAAAMLDDYVMRAPEPSGLKMDGHNMLLGDQMSLTRAGRSFEEGEPFQGRAETDYDTKTLETLRAVFAARDRAGLDNMHRLILVHPELWLVEPALFRWAYQRIDWRKAPDRASAEVVKMLQQQSGFLMTSPDLEQFFASAAAQETLRVRQGELHLFMATVGLAAASTTSAVMRLRPAVNRVYPLLSAYARSVRSNKAESKHKARRLFGEIQEALSQAVGPERMAFLDNEVTGPVKIVADPPIEWLPIRGLPLMLRHQCSRINATPGNLMIGELATNQPTTVAPQTVQDILVVSSFLPHDPLRNVMAKALEAMAPQLDRLKIKHVHISTVEAFEAELNAFTGAVMVFDGHGWLDDGHGVSTLMIGDTPLDVWSLRGRVRPPPIVLLSACDTHGADAASHATVGNGFLAMGSLTVMATLLPVGGQEAAQFIARFLYRLAAFIPDALAARHRVLNWTEIVTGMQRMIVTSEILDGLVNKADGPFTARGRIQSAANLNINTGKPDWYERLLADIARHRGETVEAVTTLAERVVARSEAIRYIQLGHPENILIDDGGIHAAVVPEPLRDIGAIGVDPAYPARREEDGAPAQDA</sequence>
<name>A0A2N5CVY6_9CAUL</name>
<dbReference type="RefSeq" id="WP_101712438.1">
    <property type="nucleotide sequence ID" value="NZ_CP026100.1"/>
</dbReference>